<evidence type="ECO:0000313" key="2">
    <source>
        <dbReference type="Proteomes" id="UP001363010"/>
    </source>
</evidence>
<organism evidence="1 2">
    <name type="scientific">Variovorax humicola</name>
    <dbReference type="NCBI Taxonomy" id="1769758"/>
    <lineage>
        <taxon>Bacteria</taxon>
        <taxon>Pseudomonadati</taxon>
        <taxon>Pseudomonadota</taxon>
        <taxon>Betaproteobacteria</taxon>
        <taxon>Burkholderiales</taxon>
        <taxon>Comamonadaceae</taxon>
        <taxon>Variovorax</taxon>
    </lineage>
</organism>
<comment type="caution">
    <text evidence="1">The sequence shown here is derived from an EMBL/GenBank/DDBJ whole genome shotgun (WGS) entry which is preliminary data.</text>
</comment>
<reference evidence="1 2" key="1">
    <citation type="submission" date="2024-03" db="EMBL/GenBank/DDBJ databases">
        <title>Novel species of the genus Variovorax.</title>
        <authorList>
            <person name="Liu Q."/>
            <person name="Xin Y.-H."/>
        </authorList>
    </citation>
    <scope>NUCLEOTIDE SEQUENCE [LARGE SCALE GENOMIC DNA]</scope>
    <source>
        <strain evidence="1 2">KACC 18501</strain>
    </source>
</reference>
<protein>
    <submittedName>
        <fullName evidence="1">Uncharacterized protein</fullName>
    </submittedName>
</protein>
<proteinExistence type="predicted"/>
<dbReference type="Proteomes" id="UP001363010">
    <property type="component" value="Unassembled WGS sequence"/>
</dbReference>
<dbReference type="RefSeq" id="WP_340366657.1">
    <property type="nucleotide sequence ID" value="NZ_JBBKZV010000024.1"/>
</dbReference>
<keyword evidence="2" id="KW-1185">Reference proteome</keyword>
<dbReference type="EMBL" id="JBBKZV010000024">
    <property type="protein sequence ID" value="MEJ8825628.1"/>
    <property type="molecule type" value="Genomic_DNA"/>
</dbReference>
<name>A0ABU8W6U4_9BURK</name>
<accession>A0ABU8W6U4</accession>
<gene>
    <name evidence="1" type="ORF">WKW80_26975</name>
</gene>
<evidence type="ECO:0000313" key="1">
    <source>
        <dbReference type="EMBL" id="MEJ8825628.1"/>
    </source>
</evidence>
<sequence>MSEKTLNRTTGDYMRWATVERGGDSGGNSEFTKFTFSCDQPAEVGANDDGSVFIKFVGALEMAEVTEFLKKALGTRNDSDPA</sequence>